<dbReference type="Gene3D" id="3.40.50.150">
    <property type="entry name" value="Vaccinia Virus protein VP39"/>
    <property type="match status" value="1"/>
</dbReference>
<organism evidence="3 4">
    <name type="scientific">Bacteroides graminisolvens</name>
    <dbReference type="NCBI Taxonomy" id="477666"/>
    <lineage>
        <taxon>Bacteria</taxon>
        <taxon>Pseudomonadati</taxon>
        <taxon>Bacteroidota</taxon>
        <taxon>Bacteroidia</taxon>
        <taxon>Bacteroidales</taxon>
        <taxon>Bacteroidaceae</taxon>
        <taxon>Bacteroides</taxon>
    </lineage>
</organism>
<feature type="domain" description="Methyltransferase type 11" evidence="2">
    <location>
        <begin position="52"/>
        <end position="149"/>
    </location>
</feature>
<dbReference type="PANTHER" id="PTHR44068:SF11">
    <property type="entry name" value="GERANYL DIPHOSPHATE 2-C-METHYLTRANSFERASE"/>
    <property type="match status" value="1"/>
</dbReference>
<proteinExistence type="predicted"/>
<gene>
    <name evidence="3" type="ORF">DHW31_08115</name>
</gene>
<sequence>MSLFSHFIKNAAKPSDTFLGRMMLKGMNYGHQKMALWCIDNHIKLSGNEDVLDIGCGGGQNIANFLKRTNGKVCGIDYSPASVSKSLKKNKKAVLKKRSKIVQADVSVIPFEDKTFDLVTAFETIYFWEDIINNFKEVKRVLKPNGKFMVCNESSKMEGNERWTNILENMRIYTAEEIVDMMLQAGFIDIETYQKAKTQHICVIGKK</sequence>
<keyword evidence="1 3" id="KW-0808">Transferase</keyword>
<dbReference type="InterPro" id="IPR013216">
    <property type="entry name" value="Methyltransf_11"/>
</dbReference>
<comment type="caution">
    <text evidence="3">The sequence shown here is derived from an EMBL/GenBank/DDBJ whole genome shotgun (WGS) entry which is preliminary data.</text>
</comment>
<dbReference type="SUPFAM" id="SSF53335">
    <property type="entry name" value="S-adenosyl-L-methionine-dependent methyltransferases"/>
    <property type="match status" value="1"/>
</dbReference>
<dbReference type="GO" id="GO:0032259">
    <property type="term" value="P:methylation"/>
    <property type="evidence" value="ECO:0007669"/>
    <property type="project" value="UniProtKB-KW"/>
</dbReference>
<dbReference type="EMBL" id="DPVG01000292">
    <property type="protein sequence ID" value="HCK24727.1"/>
    <property type="molecule type" value="Genomic_DNA"/>
</dbReference>
<dbReference type="GO" id="GO:0008757">
    <property type="term" value="F:S-adenosylmethionine-dependent methyltransferase activity"/>
    <property type="evidence" value="ECO:0007669"/>
    <property type="project" value="InterPro"/>
</dbReference>
<evidence type="ECO:0000256" key="1">
    <source>
        <dbReference type="ARBA" id="ARBA00022679"/>
    </source>
</evidence>
<evidence type="ECO:0000259" key="2">
    <source>
        <dbReference type="Pfam" id="PF08241"/>
    </source>
</evidence>
<dbReference type="PANTHER" id="PTHR44068">
    <property type="entry name" value="ZGC:194242"/>
    <property type="match status" value="1"/>
</dbReference>
<keyword evidence="3" id="KW-0489">Methyltransferase</keyword>
<dbReference type="InterPro" id="IPR050447">
    <property type="entry name" value="Erg6_SMT_methyltransf"/>
</dbReference>
<dbReference type="Pfam" id="PF08241">
    <property type="entry name" value="Methyltransf_11"/>
    <property type="match status" value="1"/>
</dbReference>
<dbReference type="CDD" id="cd02440">
    <property type="entry name" value="AdoMet_MTases"/>
    <property type="match status" value="1"/>
</dbReference>
<name>A0A3D2SEQ2_9BACE</name>
<evidence type="ECO:0000313" key="3">
    <source>
        <dbReference type="EMBL" id="HCK24727.1"/>
    </source>
</evidence>
<dbReference type="Proteomes" id="UP000263098">
    <property type="component" value="Unassembled WGS sequence"/>
</dbReference>
<reference evidence="3 4" key="1">
    <citation type="journal article" date="2018" name="Nat. Biotechnol.">
        <title>A standardized bacterial taxonomy based on genome phylogeny substantially revises the tree of life.</title>
        <authorList>
            <person name="Parks D.H."/>
            <person name="Chuvochina M."/>
            <person name="Waite D.W."/>
            <person name="Rinke C."/>
            <person name="Skarshewski A."/>
            <person name="Chaumeil P.A."/>
            <person name="Hugenholtz P."/>
        </authorList>
    </citation>
    <scope>NUCLEOTIDE SEQUENCE [LARGE SCALE GENOMIC DNA]</scope>
    <source>
        <strain evidence="3">UBA9667</strain>
    </source>
</reference>
<accession>A0A3D2SEQ2</accession>
<dbReference type="AlphaFoldDB" id="A0A3D2SEQ2"/>
<dbReference type="InterPro" id="IPR029063">
    <property type="entry name" value="SAM-dependent_MTases_sf"/>
</dbReference>
<protein>
    <submittedName>
        <fullName evidence="3">SAM-dependent methyltransferase</fullName>
    </submittedName>
</protein>
<evidence type="ECO:0000313" key="4">
    <source>
        <dbReference type="Proteomes" id="UP000263098"/>
    </source>
</evidence>